<gene>
    <name evidence="11" type="ORF">ACFFQA_04340</name>
</gene>
<keyword evidence="6 9" id="KW-1133">Transmembrane helix</keyword>
<feature type="compositionally biased region" description="Low complexity" evidence="8">
    <location>
        <begin position="1"/>
        <end position="15"/>
    </location>
</feature>
<feature type="transmembrane region" description="Helical" evidence="9">
    <location>
        <begin position="217"/>
        <end position="237"/>
    </location>
</feature>
<feature type="transmembrane region" description="Helical" evidence="9">
    <location>
        <begin position="320"/>
        <end position="336"/>
    </location>
</feature>
<evidence type="ECO:0000256" key="1">
    <source>
        <dbReference type="ARBA" id="ARBA00004651"/>
    </source>
</evidence>
<dbReference type="PANTHER" id="PTHR33908:SF11">
    <property type="entry name" value="MEMBRANE PROTEIN"/>
    <property type="match status" value="1"/>
</dbReference>
<feature type="transmembrane region" description="Helical" evidence="9">
    <location>
        <begin position="95"/>
        <end position="115"/>
    </location>
</feature>
<evidence type="ECO:0000313" key="12">
    <source>
        <dbReference type="Proteomes" id="UP001589693"/>
    </source>
</evidence>
<comment type="subcellular location">
    <subcellularLocation>
        <location evidence="1">Cell membrane</location>
        <topology evidence="1">Multi-pass membrane protein</topology>
    </subcellularLocation>
</comment>
<evidence type="ECO:0000313" key="11">
    <source>
        <dbReference type="EMBL" id="MFB9903160.1"/>
    </source>
</evidence>
<evidence type="ECO:0000256" key="8">
    <source>
        <dbReference type="SAM" id="MobiDB-lite"/>
    </source>
</evidence>
<name>A0ABV5ZQI4_9PSEU</name>
<feature type="region of interest" description="Disordered" evidence="8">
    <location>
        <begin position="1"/>
        <end position="24"/>
    </location>
</feature>
<organism evidence="11 12">
    <name type="scientific">Allokutzneria oryzae</name>
    <dbReference type="NCBI Taxonomy" id="1378989"/>
    <lineage>
        <taxon>Bacteria</taxon>
        <taxon>Bacillati</taxon>
        <taxon>Actinomycetota</taxon>
        <taxon>Actinomycetes</taxon>
        <taxon>Pseudonocardiales</taxon>
        <taxon>Pseudonocardiaceae</taxon>
        <taxon>Allokutzneria</taxon>
    </lineage>
</organism>
<feature type="transmembrane region" description="Helical" evidence="9">
    <location>
        <begin position="297"/>
        <end position="314"/>
    </location>
</feature>
<sequence>MSTLSDLSGLESDSGAPGGGRDQRSPEPVRWLPLLSVCAVLVAVLLLLAGRYGYYMDELYFRVSGDHLDWGYADQPPLVALLAKVQIAVFGDSVFALRVVPALLAGTTVLVTALISRELGGSHRAQLLTAAATAGSLASLAAGHVLHPTAVDHVVWLTACWLVIRMIRTSDTRLWLGVGAVVGVGLLAKYLVLLLVLGLAAGLLVAGPRALLRDWRLLAGVGVGVVLAAPTLLWQAVNGWPQFGMASELSSPFGVESVVNLVISSVLMIGPLLTPVWVIGLVALFRRPQWRQYRAFGVAYLLIFALLAVLGAQARYTEGLLTVFLAMGCVVAAEWASKLSRSALLGTAVVGNTVIAALLALPVLPIGAYGEDGPLGGFGEPQVGQTGWQELTTQIGAVYHALPAQDQARAVIYGDNYAQAGAVDRYGPEIGLPAVYSGHNSYADFARPADDKTVVIAFGVDRARFSALFGQCEARGKFTFELPVLDRDKEILVCRDPVQPWSQLWPRLRWLGTF</sequence>
<comment type="caution">
    <text evidence="11">The sequence shown here is derived from an EMBL/GenBank/DDBJ whole genome shotgun (WGS) entry which is preliminary data.</text>
</comment>
<protein>
    <submittedName>
        <fullName evidence="11">ArnT family glycosyltransferase</fullName>
        <ecNumber evidence="11">2.4.-.-</ecNumber>
    </submittedName>
</protein>
<keyword evidence="7 9" id="KW-0472">Membrane</keyword>
<dbReference type="EC" id="2.4.-.-" evidence="11"/>
<evidence type="ECO:0000259" key="10">
    <source>
        <dbReference type="Pfam" id="PF13231"/>
    </source>
</evidence>
<dbReference type="Proteomes" id="UP001589693">
    <property type="component" value="Unassembled WGS sequence"/>
</dbReference>
<dbReference type="RefSeq" id="WP_377850294.1">
    <property type="nucleotide sequence ID" value="NZ_JBHLZU010000003.1"/>
</dbReference>
<evidence type="ECO:0000256" key="4">
    <source>
        <dbReference type="ARBA" id="ARBA00022679"/>
    </source>
</evidence>
<feature type="transmembrane region" description="Helical" evidence="9">
    <location>
        <begin position="31"/>
        <end position="54"/>
    </location>
</feature>
<reference evidence="11 12" key="1">
    <citation type="submission" date="2024-09" db="EMBL/GenBank/DDBJ databases">
        <authorList>
            <person name="Sun Q."/>
            <person name="Mori K."/>
        </authorList>
    </citation>
    <scope>NUCLEOTIDE SEQUENCE [LARGE SCALE GENOMIC DNA]</scope>
    <source>
        <strain evidence="11 12">TBRC 7907</strain>
    </source>
</reference>
<keyword evidence="4 11" id="KW-0808">Transferase</keyword>
<dbReference type="InterPro" id="IPR050297">
    <property type="entry name" value="LipidA_mod_glycosyltrf_83"/>
</dbReference>
<dbReference type="InterPro" id="IPR038731">
    <property type="entry name" value="RgtA/B/C-like"/>
</dbReference>
<evidence type="ECO:0000256" key="7">
    <source>
        <dbReference type="ARBA" id="ARBA00023136"/>
    </source>
</evidence>
<feature type="transmembrane region" description="Helical" evidence="9">
    <location>
        <begin position="257"/>
        <end position="285"/>
    </location>
</feature>
<keyword evidence="5 9" id="KW-0812">Transmembrane</keyword>
<feature type="transmembrane region" description="Helical" evidence="9">
    <location>
        <begin position="343"/>
        <end position="364"/>
    </location>
</feature>
<evidence type="ECO:0000256" key="9">
    <source>
        <dbReference type="SAM" id="Phobius"/>
    </source>
</evidence>
<accession>A0ABV5ZQI4</accession>
<keyword evidence="2" id="KW-1003">Cell membrane</keyword>
<dbReference type="PANTHER" id="PTHR33908">
    <property type="entry name" value="MANNOSYLTRANSFERASE YKCB-RELATED"/>
    <property type="match status" value="1"/>
</dbReference>
<feature type="transmembrane region" description="Helical" evidence="9">
    <location>
        <begin position="174"/>
        <end position="205"/>
    </location>
</feature>
<dbReference type="GO" id="GO:0016757">
    <property type="term" value="F:glycosyltransferase activity"/>
    <property type="evidence" value="ECO:0007669"/>
    <property type="project" value="UniProtKB-KW"/>
</dbReference>
<evidence type="ECO:0000256" key="5">
    <source>
        <dbReference type="ARBA" id="ARBA00022692"/>
    </source>
</evidence>
<dbReference type="Pfam" id="PF13231">
    <property type="entry name" value="PMT_2"/>
    <property type="match status" value="1"/>
</dbReference>
<dbReference type="EMBL" id="JBHLZU010000003">
    <property type="protein sequence ID" value="MFB9903160.1"/>
    <property type="molecule type" value="Genomic_DNA"/>
</dbReference>
<evidence type="ECO:0000256" key="6">
    <source>
        <dbReference type="ARBA" id="ARBA00022989"/>
    </source>
</evidence>
<feature type="domain" description="Glycosyltransferase RgtA/B/C/D-like" evidence="10">
    <location>
        <begin position="74"/>
        <end position="234"/>
    </location>
</feature>
<keyword evidence="3 11" id="KW-0328">Glycosyltransferase</keyword>
<proteinExistence type="predicted"/>
<keyword evidence="12" id="KW-1185">Reference proteome</keyword>
<evidence type="ECO:0000256" key="2">
    <source>
        <dbReference type="ARBA" id="ARBA00022475"/>
    </source>
</evidence>
<evidence type="ECO:0000256" key="3">
    <source>
        <dbReference type="ARBA" id="ARBA00022676"/>
    </source>
</evidence>